<feature type="domain" description="Pyrin" evidence="3">
    <location>
        <begin position="1"/>
        <end position="88"/>
    </location>
</feature>
<dbReference type="InterPro" id="IPR004020">
    <property type="entry name" value="DAPIN"/>
</dbReference>
<dbReference type="GO" id="GO:0002218">
    <property type="term" value="P:activation of innate immune response"/>
    <property type="evidence" value="ECO:0007669"/>
    <property type="project" value="InterPro"/>
</dbReference>
<dbReference type="InterPro" id="IPR040205">
    <property type="entry name" value="HIN-200"/>
</dbReference>
<dbReference type="PROSITE" id="PS50824">
    <property type="entry name" value="DAPIN"/>
    <property type="match status" value="1"/>
</dbReference>
<dbReference type="SMART" id="SM01289">
    <property type="entry name" value="PYRIN"/>
    <property type="match status" value="1"/>
</dbReference>
<dbReference type="Pfam" id="PF02758">
    <property type="entry name" value="PYRIN"/>
    <property type="match status" value="1"/>
</dbReference>
<sequence>MESEYKKILLLSGLDQITEEELQRFKFFVTDEFKISRSNLEDATNRTKLADQLIQSAGPLSAVTKTIHIFRKLNYMHVANCLQEAKKR</sequence>
<dbReference type="Gene3D" id="1.10.533.10">
    <property type="entry name" value="Death Domain, Fas"/>
    <property type="match status" value="1"/>
</dbReference>
<dbReference type="GO" id="GO:0005654">
    <property type="term" value="C:nucleoplasm"/>
    <property type="evidence" value="ECO:0007669"/>
    <property type="project" value="TreeGrafter"/>
</dbReference>
<keyword evidence="2" id="KW-0395">Inflammatory response</keyword>
<dbReference type="CDD" id="cd08305">
    <property type="entry name" value="Pyrin"/>
    <property type="match status" value="1"/>
</dbReference>
<dbReference type="Proteomes" id="UP000092124">
    <property type="component" value="Unassembled WGS sequence"/>
</dbReference>
<proteinExistence type="inferred from homology"/>
<evidence type="ECO:0000259" key="3">
    <source>
        <dbReference type="PROSITE" id="PS50824"/>
    </source>
</evidence>
<dbReference type="SUPFAM" id="SSF47986">
    <property type="entry name" value="DEATH domain"/>
    <property type="match status" value="1"/>
</dbReference>
<dbReference type="PANTHER" id="PTHR12200">
    <property type="entry name" value="INTERFERON-INDUCIBLE PROTEIN AIM2 FAMILY MEMBER"/>
    <property type="match status" value="1"/>
</dbReference>
<dbReference type="PANTHER" id="PTHR12200:SF17">
    <property type="entry name" value="INTERFERON-INDUCIBLE PROTEIN AIM2"/>
    <property type="match status" value="1"/>
</dbReference>
<dbReference type="OrthoDB" id="10058437at2759"/>
<organism evidence="4 5">
    <name type="scientific">Neotoma lepida</name>
    <name type="common">Desert woodrat</name>
    <dbReference type="NCBI Taxonomy" id="56216"/>
    <lineage>
        <taxon>Eukaryota</taxon>
        <taxon>Metazoa</taxon>
        <taxon>Chordata</taxon>
        <taxon>Craniata</taxon>
        <taxon>Vertebrata</taxon>
        <taxon>Euteleostomi</taxon>
        <taxon>Mammalia</taxon>
        <taxon>Eutheria</taxon>
        <taxon>Euarchontoglires</taxon>
        <taxon>Glires</taxon>
        <taxon>Rodentia</taxon>
        <taxon>Myomorpha</taxon>
        <taxon>Muroidea</taxon>
        <taxon>Cricetidae</taxon>
        <taxon>Neotominae</taxon>
        <taxon>Neotoma</taxon>
    </lineage>
</organism>
<dbReference type="EMBL" id="LZPO01101912">
    <property type="protein sequence ID" value="OBS63398.1"/>
    <property type="molecule type" value="Genomic_DNA"/>
</dbReference>
<dbReference type="InterPro" id="IPR011029">
    <property type="entry name" value="DEATH-like_dom_sf"/>
</dbReference>
<reference evidence="4 5" key="1">
    <citation type="submission" date="2016-06" db="EMBL/GenBank/DDBJ databases">
        <title>The Draft Genome Sequence and Annotation of the Desert Woodrat Neotoma lepida.</title>
        <authorList>
            <person name="Campbell M."/>
            <person name="Oakeson K.F."/>
            <person name="Yandell M."/>
            <person name="Halpert J.R."/>
            <person name="Dearing D."/>
        </authorList>
    </citation>
    <scope>NUCLEOTIDE SEQUENCE [LARGE SCALE GENOMIC DNA]</scope>
    <source>
        <strain evidence="4">417</strain>
        <tissue evidence="4">Liver</tissue>
    </source>
</reference>
<evidence type="ECO:0000313" key="4">
    <source>
        <dbReference type="EMBL" id="OBS63398.1"/>
    </source>
</evidence>
<keyword evidence="5" id="KW-1185">Reference proteome</keyword>
<name>A0A1A6GAY5_NEOLE</name>
<evidence type="ECO:0000313" key="5">
    <source>
        <dbReference type="Proteomes" id="UP000092124"/>
    </source>
</evidence>
<dbReference type="GO" id="GO:0097169">
    <property type="term" value="C:AIM2 inflammasome complex"/>
    <property type="evidence" value="ECO:0007669"/>
    <property type="project" value="TreeGrafter"/>
</dbReference>
<feature type="non-terminal residue" evidence="4">
    <location>
        <position position="88"/>
    </location>
</feature>
<gene>
    <name evidence="4" type="ORF">A6R68_08063</name>
</gene>
<protein>
    <recommendedName>
        <fullName evidence="3">Pyrin domain-containing protein</fullName>
    </recommendedName>
</protein>
<comment type="similarity">
    <text evidence="1">Belongs to the HIN-200 family.</text>
</comment>
<dbReference type="AlphaFoldDB" id="A0A1A6GAY5"/>
<dbReference type="STRING" id="56216.A0A1A6GAY5"/>
<evidence type="ECO:0000256" key="1">
    <source>
        <dbReference type="ARBA" id="ARBA00008647"/>
    </source>
</evidence>
<dbReference type="FunFam" id="1.10.533.10:FF:000076">
    <property type="entry name" value="Interferon-inducible protein AIM2"/>
    <property type="match status" value="1"/>
</dbReference>
<comment type="caution">
    <text evidence="4">The sequence shown here is derived from an EMBL/GenBank/DDBJ whole genome shotgun (WGS) entry which is preliminary data.</text>
</comment>
<evidence type="ECO:0000256" key="2">
    <source>
        <dbReference type="ARBA" id="ARBA00023198"/>
    </source>
</evidence>
<dbReference type="GO" id="GO:0003690">
    <property type="term" value="F:double-stranded DNA binding"/>
    <property type="evidence" value="ECO:0007669"/>
    <property type="project" value="TreeGrafter"/>
</dbReference>
<accession>A0A1A6GAY5</accession>
<dbReference type="GO" id="GO:0006954">
    <property type="term" value="P:inflammatory response"/>
    <property type="evidence" value="ECO:0007669"/>
    <property type="project" value="UniProtKB-KW"/>
</dbReference>
<dbReference type="GO" id="GO:0035458">
    <property type="term" value="P:cellular response to interferon-beta"/>
    <property type="evidence" value="ECO:0007669"/>
    <property type="project" value="InterPro"/>
</dbReference>